<dbReference type="FunFam" id="2.60.200.30:FF:000009">
    <property type="entry name" value="Poly(P)/ATP NAD kinase"/>
    <property type="match status" value="1"/>
</dbReference>
<dbReference type="EC" id="2.7.1.23" evidence="8"/>
<feature type="binding site" evidence="8">
    <location>
        <begin position="69"/>
        <end position="70"/>
    </location>
    <ligand>
        <name>NAD(+)</name>
        <dbReference type="ChEBI" id="CHEBI:57540"/>
    </ligand>
</feature>
<feature type="active site" description="Proton acceptor" evidence="8">
    <location>
        <position position="69"/>
    </location>
</feature>
<comment type="catalytic activity">
    <reaction evidence="7 8">
        <text>NAD(+) + ATP = ADP + NADP(+) + H(+)</text>
        <dbReference type="Rhea" id="RHEA:18629"/>
        <dbReference type="ChEBI" id="CHEBI:15378"/>
        <dbReference type="ChEBI" id="CHEBI:30616"/>
        <dbReference type="ChEBI" id="CHEBI:57540"/>
        <dbReference type="ChEBI" id="CHEBI:58349"/>
        <dbReference type="ChEBI" id="CHEBI:456216"/>
        <dbReference type="EC" id="2.7.1.23"/>
    </reaction>
</comment>
<reference evidence="9 10" key="1">
    <citation type="submission" date="2016-11" db="EMBL/GenBank/DDBJ databases">
        <authorList>
            <person name="Jaros S."/>
            <person name="Januszkiewicz K."/>
            <person name="Wedrychowicz H."/>
        </authorList>
    </citation>
    <scope>NUCLEOTIDE SEQUENCE [LARGE SCALE GENOMIC DNA]</scope>
    <source>
        <strain evidence="9 10">DSM 3074</strain>
    </source>
</reference>
<keyword evidence="2 8" id="KW-0547">Nucleotide-binding</keyword>
<feature type="binding site" evidence="8">
    <location>
        <position position="243"/>
    </location>
    <ligand>
        <name>NAD(+)</name>
        <dbReference type="ChEBI" id="CHEBI:57540"/>
    </ligand>
</feature>
<dbReference type="GO" id="GO:0046872">
    <property type="term" value="F:metal ion binding"/>
    <property type="evidence" value="ECO:0007669"/>
    <property type="project" value="UniProtKB-UniRule"/>
</dbReference>
<comment type="similarity">
    <text evidence="8">Belongs to the NAD kinase family.</text>
</comment>
<sequence>MKTIAIYPNINKDESAQVMERIRSYFADKQDRVRIVMSRSIAEMFNCPEYGIDDLDNETIDLGLSIGGDGTLLGVCRKLYTRKIPACGINIGRVGFLTDIELTELESRLDNLLNGEYQVVERTVISGSVLSQGNRRMLGHAINDVVIGKGGLSRMLSLSMRIDDTMINDYKADGVIVSTATGSTAYSLSAGGPIVNPSVPALLITPICPHTLDARPMIIPDDEEVQIYIAAVHQDIQMTFDGQESFQLLPGDVVYIRKGKNPARIIKFGDKNYYDTLKSKLWGNSK</sequence>
<comment type="caution">
    <text evidence="8">Lacks conserved residue(s) required for the propagation of feature annotation.</text>
</comment>
<keyword evidence="1 8" id="KW-0808">Transferase</keyword>
<dbReference type="AlphaFoldDB" id="A0A1M6D8Z3"/>
<feature type="binding site" evidence="8">
    <location>
        <position position="154"/>
    </location>
    <ligand>
        <name>NAD(+)</name>
        <dbReference type="ChEBI" id="CHEBI:57540"/>
    </ligand>
</feature>
<dbReference type="InterPro" id="IPR016064">
    <property type="entry name" value="NAD/diacylglycerol_kinase_sf"/>
</dbReference>
<dbReference type="InterPro" id="IPR017437">
    <property type="entry name" value="ATP-NAD_kinase_PpnK-typ_C"/>
</dbReference>
<comment type="function">
    <text evidence="8">Involved in the regulation of the intracellular balance of NAD and NADP, and is a key enzyme in the biosynthesis of NADP. Catalyzes specifically the phosphorylation on 2'-hydroxyl of the adenosine moiety of NAD to yield NADP.</text>
</comment>
<evidence type="ECO:0000256" key="3">
    <source>
        <dbReference type="ARBA" id="ARBA00022777"/>
    </source>
</evidence>
<dbReference type="SUPFAM" id="SSF111331">
    <property type="entry name" value="NAD kinase/diacylglycerol kinase-like"/>
    <property type="match status" value="1"/>
</dbReference>
<protein>
    <recommendedName>
        <fullName evidence="8">NAD kinase</fullName>
        <ecNumber evidence="8">2.7.1.23</ecNumber>
    </recommendedName>
    <alternativeName>
        <fullName evidence="8">ATP-dependent NAD kinase</fullName>
    </alternativeName>
</protein>
<feature type="binding site" evidence="8">
    <location>
        <begin position="184"/>
        <end position="189"/>
    </location>
    <ligand>
        <name>NAD(+)</name>
        <dbReference type="ChEBI" id="CHEBI:57540"/>
    </ligand>
</feature>
<evidence type="ECO:0000256" key="8">
    <source>
        <dbReference type="HAMAP-Rule" id="MF_00361"/>
    </source>
</evidence>
<dbReference type="Pfam" id="PF20143">
    <property type="entry name" value="NAD_kinase_C"/>
    <property type="match status" value="1"/>
</dbReference>
<dbReference type="EMBL" id="FQYW01000010">
    <property type="protein sequence ID" value="SHI69600.1"/>
    <property type="molecule type" value="Genomic_DNA"/>
</dbReference>
<dbReference type="HAMAP" id="MF_00361">
    <property type="entry name" value="NAD_kinase"/>
    <property type="match status" value="1"/>
</dbReference>
<dbReference type="GO" id="GO:0051287">
    <property type="term" value="F:NAD binding"/>
    <property type="evidence" value="ECO:0007669"/>
    <property type="project" value="UniProtKB-ARBA"/>
</dbReference>
<proteinExistence type="inferred from homology"/>
<evidence type="ECO:0000256" key="6">
    <source>
        <dbReference type="ARBA" id="ARBA00023027"/>
    </source>
</evidence>
<keyword evidence="8" id="KW-0963">Cytoplasm</keyword>
<keyword evidence="5 8" id="KW-0521">NADP</keyword>
<evidence type="ECO:0000313" key="9">
    <source>
        <dbReference type="EMBL" id="SHI69600.1"/>
    </source>
</evidence>
<name>A0A1M6D8Z3_9FIRM</name>
<dbReference type="InterPro" id="IPR017438">
    <property type="entry name" value="ATP-NAD_kinase_N"/>
</dbReference>
<keyword evidence="4 8" id="KW-0067">ATP-binding</keyword>
<feature type="binding site" evidence="8">
    <location>
        <position position="171"/>
    </location>
    <ligand>
        <name>NAD(+)</name>
        <dbReference type="ChEBI" id="CHEBI:57540"/>
    </ligand>
</feature>
<dbReference type="Pfam" id="PF01513">
    <property type="entry name" value="NAD_kinase"/>
    <property type="match status" value="1"/>
</dbReference>
<evidence type="ECO:0000256" key="7">
    <source>
        <dbReference type="ARBA" id="ARBA00047925"/>
    </source>
</evidence>
<dbReference type="Proteomes" id="UP000191240">
    <property type="component" value="Unassembled WGS sequence"/>
</dbReference>
<dbReference type="GO" id="GO:0003951">
    <property type="term" value="F:NAD+ kinase activity"/>
    <property type="evidence" value="ECO:0007669"/>
    <property type="project" value="UniProtKB-UniRule"/>
</dbReference>
<feature type="binding site" evidence="8">
    <location>
        <begin position="143"/>
        <end position="144"/>
    </location>
    <ligand>
        <name>NAD(+)</name>
        <dbReference type="ChEBI" id="CHEBI:57540"/>
    </ligand>
</feature>
<evidence type="ECO:0000256" key="2">
    <source>
        <dbReference type="ARBA" id="ARBA00022741"/>
    </source>
</evidence>
<accession>A0A1M6D8Z3</accession>
<evidence type="ECO:0000256" key="4">
    <source>
        <dbReference type="ARBA" id="ARBA00022840"/>
    </source>
</evidence>
<dbReference type="GO" id="GO:0006741">
    <property type="term" value="P:NADP+ biosynthetic process"/>
    <property type="evidence" value="ECO:0007669"/>
    <property type="project" value="UniProtKB-UniRule"/>
</dbReference>
<evidence type="ECO:0000256" key="1">
    <source>
        <dbReference type="ARBA" id="ARBA00022679"/>
    </source>
</evidence>
<comment type="cofactor">
    <cofactor evidence="8">
        <name>a divalent metal cation</name>
        <dbReference type="ChEBI" id="CHEBI:60240"/>
    </cofactor>
</comment>
<dbReference type="Gene3D" id="2.60.200.30">
    <property type="entry name" value="Probable inorganic polyphosphate/atp-NAD kinase, domain 2"/>
    <property type="match status" value="1"/>
</dbReference>
<keyword evidence="6 8" id="KW-0520">NAD</keyword>
<dbReference type="GO" id="GO:0005737">
    <property type="term" value="C:cytoplasm"/>
    <property type="evidence" value="ECO:0007669"/>
    <property type="project" value="UniProtKB-SubCell"/>
</dbReference>
<dbReference type="OrthoDB" id="9774737at2"/>
<feature type="binding site" evidence="8">
    <location>
        <position position="173"/>
    </location>
    <ligand>
        <name>NAD(+)</name>
        <dbReference type="ChEBI" id="CHEBI:57540"/>
    </ligand>
</feature>
<dbReference type="PANTHER" id="PTHR20275:SF0">
    <property type="entry name" value="NAD KINASE"/>
    <property type="match status" value="1"/>
</dbReference>
<dbReference type="GO" id="GO:0019674">
    <property type="term" value="P:NAD+ metabolic process"/>
    <property type="evidence" value="ECO:0007669"/>
    <property type="project" value="InterPro"/>
</dbReference>
<dbReference type="PANTHER" id="PTHR20275">
    <property type="entry name" value="NAD KINASE"/>
    <property type="match status" value="1"/>
</dbReference>
<dbReference type="Gene3D" id="3.40.50.10330">
    <property type="entry name" value="Probable inorganic polyphosphate/atp-NAD kinase, domain 1"/>
    <property type="match status" value="1"/>
</dbReference>
<evidence type="ECO:0000313" key="10">
    <source>
        <dbReference type="Proteomes" id="UP000191240"/>
    </source>
</evidence>
<gene>
    <name evidence="8" type="primary">nadK</name>
    <name evidence="9" type="ORF">SAMN02745671_01382</name>
</gene>
<organism evidence="9 10">
    <name type="scientific">Anaerovibrio lipolyticus DSM 3074</name>
    <dbReference type="NCBI Taxonomy" id="1120997"/>
    <lineage>
        <taxon>Bacteria</taxon>
        <taxon>Bacillati</taxon>
        <taxon>Bacillota</taxon>
        <taxon>Negativicutes</taxon>
        <taxon>Selenomonadales</taxon>
        <taxon>Selenomonadaceae</taxon>
        <taxon>Anaerovibrio</taxon>
    </lineage>
</organism>
<dbReference type="GO" id="GO:0005524">
    <property type="term" value="F:ATP binding"/>
    <property type="evidence" value="ECO:0007669"/>
    <property type="project" value="UniProtKB-KW"/>
</dbReference>
<dbReference type="RefSeq" id="WP_080325760.1">
    <property type="nucleotide sequence ID" value="NZ_FQYW01000010.1"/>
</dbReference>
<evidence type="ECO:0000256" key="5">
    <source>
        <dbReference type="ARBA" id="ARBA00022857"/>
    </source>
</evidence>
<keyword evidence="3 8" id="KW-0418">Kinase</keyword>
<dbReference type="InterPro" id="IPR002504">
    <property type="entry name" value="NADK"/>
</dbReference>
<comment type="subcellular location">
    <subcellularLocation>
        <location evidence="8">Cytoplasm</location>
    </subcellularLocation>
</comment>